<sequence length="216" mass="24686">MITPGAVPALSLTFYTSTIDTRHCHPLSPRHALVATQSTCYWSLKVPLLRVLYQFPSSRPWNYISSSEILLFSLHPQLSSVISDLQLQVCSLKSSSPTNLATQSVQTVESPHTLYVIMSFPLEMYLNYPLKFFSHIHAPPPHIYLRAQRVRSWIRHSLAYLGGREEEEILFSDLRHESMREAAGLGKGLQNALRTCKRAREDSLEWVWIDTCCIDK</sequence>
<name>A0A8H5D8A5_9AGAR</name>
<comment type="caution">
    <text evidence="1">The sequence shown here is derived from an EMBL/GenBank/DDBJ whole genome shotgun (WGS) entry which is preliminary data.</text>
</comment>
<dbReference type="Proteomes" id="UP000559256">
    <property type="component" value="Unassembled WGS sequence"/>
</dbReference>
<accession>A0A8H5D8A5</accession>
<protein>
    <recommendedName>
        <fullName evidence="3">Heterokaryon incompatibility domain-containing protein</fullName>
    </recommendedName>
</protein>
<gene>
    <name evidence="1" type="ORF">D9758_006430</name>
</gene>
<keyword evidence="2" id="KW-1185">Reference proteome</keyword>
<evidence type="ECO:0000313" key="2">
    <source>
        <dbReference type="Proteomes" id="UP000559256"/>
    </source>
</evidence>
<dbReference type="OrthoDB" id="5122891at2759"/>
<reference evidence="1 2" key="1">
    <citation type="journal article" date="2020" name="ISME J.">
        <title>Uncovering the hidden diversity of litter-decomposition mechanisms in mushroom-forming fungi.</title>
        <authorList>
            <person name="Floudas D."/>
            <person name="Bentzer J."/>
            <person name="Ahren D."/>
            <person name="Johansson T."/>
            <person name="Persson P."/>
            <person name="Tunlid A."/>
        </authorList>
    </citation>
    <scope>NUCLEOTIDE SEQUENCE [LARGE SCALE GENOMIC DNA]</scope>
    <source>
        <strain evidence="1 2">CBS 291.85</strain>
    </source>
</reference>
<evidence type="ECO:0000313" key="1">
    <source>
        <dbReference type="EMBL" id="KAF5355517.1"/>
    </source>
</evidence>
<organism evidence="1 2">
    <name type="scientific">Tetrapyrgos nigripes</name>
    <dbReference type="NCBI Taxonomy" id="182062"/>
    <lineage>
        <taxon>Eukaryota</taxon>
        <taxon>Fungi</taxon>
        <taxon>Dikarya</taxon>
        <taxon>Basidiomycota</taxon>
        <taxon>Agaricomycotina</taxon>
        <taxon>Agaricomycetes</taxon>
        <taxon>Agaricomycetidae</taxon>
        <taxon>Agaricales</taxon>
        <taxon>Marasmiineae</taxon>
        <taxon>Marasmiaceae</taxon>
        <taxon>Tetrapyrgos</taxon>
    </lineage>
</organism>
<evidence type="ECO:0008006" key="3">
    <source>
        <dbReference type="Google" id="ProtNLM"/>
    </source>
</evidence>
<proteinExistence type="predicted"/>
<dbReference type="AlphaFoldDB" id="A0A8H5D8A5"/>
<dbReference type="EMBL" id="JAACJM010000056">
    <property type="protein sequence ID" value="KAF5355517.1"/>
    <property type="molecule type" value="Genomic_DNA"/>
</dbReference>